<accession>F4XRZ6</accession>
<dbReference type="HOGENOM" id="CLU_2494490_0_0_3"/>
<name>F4XRZ6_9CYAN</name>
<dbReference type="AlphaFoldDB" id="F4XRZ6"/>
<dbReference type="Proteomes" id="UP000003959">
    <property type="component" value="Unassembled WGS sequence"/>
</dbReference>
<evidence type="ECO:0000256" key="1">
    <source>
        <dbReference type="SAM" id="MobiDB-lite"/>
    </source>
</evidence>
<protein>
    <submittedName>
        <fullName evidence="2">Uncharacterized protein</fullName>
    </submittedName>
</protein>
<gene>
    <name evidence="2" type="ORF">LYNGBM3L_05640</name>
</gene>
<evidence type="ECO:0000313" key="3">
    <source>
        <dbReference type="Proteomes" id="UP000003959"/>
    </source>
</evidence>
<proteinExistence type="predicted"/>
<feature type="region of interest" description="Disordered" evidence="1">
    <location>
        <begin position="54"/>
        <end position="86"/>
    </location>
</feature>
<keyword evidence="3" id="KW-1185">Reference proteome</keyword>
<organism evidence="2 3">
    <name type="scientific">Moorena producens 3L</name>
    <dbReference type="NCBI Taxonomy" id="489825"/>
    <lineage>
        <taxon>Bacteria</taxon>
        <taxon>Bacillati</taxon>
        <taxon>Cyanobacteriota</taxon>
        <taxon>Cyanophyceae</taxon>
        <taxon>Coleofasciculales</taxon>
        <taxon>Coleofasciculaceae</taxon>
        <taxon>Moorena</taxon>
    </lineage>
</organism>
<evidence type="ECO:0000313" key="2">
    <source>
        <dbReference type="EMBL" id="EGJ32715.1"/>
    </source>
</evidence>
<reference evidence="3" key="1">
    <citation type="journal article" date="2011" name="Proc. Natl. Acad. Sci. U.S.A.">
        <title>Genomic insights into the physiology and ecology of the marine filamentous cyanobacterium Lyngbya majuscula.</title>
        <authorList>
            <person name="Jones A.C."/>
            <person name="Monroe E.A."/>
            <person name="Podell S."/>
            <person name="Hess W.R."/>
            <person name="Klages S."/>
            <person name="Esquenazi E."/>
            <person name="Niessen S."/>
            <person name="Hoover H."/>
            <person name="Rothmann M."/>
            <person name="Lasken R.S."/>
            <person name="Yates J.R.III."/>
            <person name="Reinhardt R."/>
            <person name="Kube M."/>
            <person name="Burkart M.D."/>
            <person name="Allen E.E."/>
            <person name="Dorrestein P.C."/>
            <person name="Gerwick W.H."/>
            <person name="Gerwick L."/>
        </authorList>
    </citation>
    <scope>NUCLEOTIDE SEQUENCE [LARGE SCALE GENOMIC DNA]</scope>
    <source>
        <strain evidence="3">3L</strain>
    </source>
</reference>
<dbReference type="EMBL" id="GL890907">
    <property type="protein sequence ID" value="EGJ32715.1"/>
    <property type="molecule type" value="Genomic_DNA"/>
</dbReference>
<sequence length="86" mass="9261">MVIAPRAVLGDGEMGRCKCGKCGKCGGAGRWGDGEMKRWGDEEMSNWLPKTALAPKLPTPDSRLPFPSWEGLGVGTDSRLPKTKND</sequence>